<accession>A0A914MDP1</accession>
<sequence>MLTIMPCQGRKKGSVKIKNKWNEIDSRCNCCKNNCINTNNPIGNCIKGNGVVNIINEENIKYINCLEWIGYDKCPYIYAENSFENPENSLNYSLYYFEIKCKFERELNSGMTYMNIGFKNCTTNKHIGYSHISKFATICNENCESFQSFELENISWNNNDIFGCGLVYPPINKISYKFPYVFFTQNGNQIGKGILLKEISDIYKPYAWLRCCSIETNFGNNLESKPFKYRISKHSILKEFY</sequence>
<keyword evidence="1" id="KW-1185">Reference proteome</keyword>
<dbReference type="Gene3D" id="2.60.120.920">
    <property type="match status" value="1"/>
</dbReference>
<dbReference type="WBParaSite" id="Minc3s01570g24800">
    <property type="protein sequence ID" value="Minc3s01570g24800"/>
    <property type="gene ID" value="Minc3s01570g24800"/>
</dbReference>
<dbReference type="InterPro" id="IPR043136">
    <property type="entry name" value="B30.2/SPRY_sf"/>
</dbReference>
<protein>
    <submittedName>
        <fullName evidence="2">Uncharacterized protein</fullName>
    </submittedName>
</protein>
<evidence type="ECO:0000313" key="1">
    <source>
        <dbReference type="Proteomes" id="UP000887563"/>
    </source>
</evidence>
<reference evidence="2" key="1">
    <citation type="submission" date="2022-11" db="UniProtKB">
        <authorList>
            <consortium name="WormBaseParasite"/>
        </authorList>
    </citation>
    <scope>IDENTIFICATION</scope>
</reference>
<evidence type="ECO:0000313" key="2">
    <source>
        <dbReference type="WBParaSite" id="Minc3s01570g24800"/>
    </source>
</evidence>
<dbReference type="AlphaFoldDB" id="A0A914MDP1"/>
<dbReference type="Proteomes" id="UP000887563">
    <property type="component" value="Unplaced"/>
</dbReference>
<organism evidence="1 2">
    <name type="scientific">Meloidogyne incognita</name>
    <name type="common">Southern root-knot nematode worm</name>
    <name type="synonym">Oxyuris incognita</name>
    <dbReference type="NCBI Taxonomy" id="6306"/>
    <lineage>
        <taxon>Eukaryota</taxon>
        <taxon>Metazoa</taxon>
        <taxon>Ecdysozoa</taxon>
        <taxon>Nematoda</taxon>
        <taxon>Chromadorea</taxon>
        <taxon>Rhabditida</taxon>
        <taxon>Tylenchina</taxon>
        <taxon>Tylenchomorpha</taxon>
        <taxon>Tylenchoidea</taxon>
        <taxon>Meloidogynidae</taxon>
        <taxon>Meloidogyninae</taxon>
        <taxon>Meloidogyne</taxon>
        <taxon>Meloidogyne incognita group</taxon>
    </lineage>
</organism>
<name>A0A914MDP1_MELIC</name>
<proteinExistence type="predicted"/>